<keyword evidence="7" id="KW-0732">Signal</keyword>
<evidence type="ECO:0000256" key="2">
    <source>
        <dbReference type="ARBA" id="ARBA00022723"/>
    </source>
</evidence>
<keyword evidence="1 6" id="KW-0645">Protease</keyword>
<evidence type="ECO:0000256" key="5">
    <source>
        <dbReference type="ARBA" id="ARBA00023049"/>
    </source>
</evidence>
<dbReference type="GO" id="GO:0004222">
    <property type="term" value="F:metalloendopeptidase activity"/>
    <property type="evidence" value="ECO:0007669"/>
    <property type="project" value="UniProtKB-UniRule"/>
</dbReference>
<dbReference type="PANTHER" id="PTHR10127:SF780">
    <property type="entry name" value="METALLOENDOPEPTIDASE"/>
    <property type="match status" value="1"/>
</dbReference>
<feature type="binding site" evidence="6">
    <location>
        <position position="225"/>
    </location>
    <ligand>
        <name>Zn(2+)</name>
        <dbReference type="ChEBI" id="CHEBI:29105"/>
        <note>catalytic</note>
    </ligand>
</feature>
<dbReference type="STRING" id="7217.B3MVQ4"/>
<evidence type="ECO:0000256" key="3">
    <source>
        <dbReference type="ARBA" id="ARBA00022801"/>
    </source>
</evidence>
<comment type="caution">
    <text evidence="6">Lacks conserved residue(s) required for the propagation of feature annotation.</text>
</comment>
<dbReference type="OrthoDB" id="291007at2759"/>
<keyword evidence="10" id="KW-1185">Reference proteome</keyword>
<evidence type="ECO:0000313" key="10">
    <source>
        <dbReference type="Proteomes" id="UP000007801"/>
    </source>
</evidence>
<evidence type="ECO:0000256" key="4">
    <source>
        <dbReference type="ARBA" id="ARBA00022833"/>
    </source>
</evidence>
<evidence type="ECO:0000256" key="1">
    <source>
        <dbReference type="ARBA" id="ARBA00022670"/>
    </source>
</evidence>
<dbReference type="MEROPS" id="M12.A08"/>
<dbReference type="EMBL" id="CH902625">
    <property type="protein sequence ID" value="EDV35049.1"/>
    <property type="molecule type" value="Genomic_DNA"/>
</dbReference>
<organism evidence="9 10">
    <name type="scientific">Drosophila ananassae</name>
    <name type="common">Fruit fly</name>
    <dbReference type="NCBI Taxonomy" id="7217"/>
    <lineage>
        <taxon>Eukaryota</taxon>
        <taxon>Metazoa</taxon>
        <taxon>Ecdysozoa</taxon>
        <taxon>Arthropoda</taxon>
        <taxon>Hexapoda</taxon>
        <taxon>Insecta</taxon>
        <taxon>Pterygota</taxon>
        <taxon>Neoptera</taxon>
        <taxon>Endopterygota</taxon>
        <taxon>Diptera</taxon>
        <taxon>Brachycera</taxon>
        <taxon>Muscomorpha</taxon>
        <taxon>Ephydroidea</taxon>
        <taxon>Drosophilidae</taxon>
        <taxon>Drosophila</taxon>
        <taxon>Sophophora</taxon>
    </lineage>
</organism>
<reference evidence="9 10" key="1">
    <citation type="journal article" date="2007" name="Nature">
        <title>Evolution of genes and genomes on the Drosophila phylogeny.</title>
        <authorList>
            <consortium name="Drosophila 12 Genomes Consortium"/>
            <person name="Clark A.G."/>
            <person name="Eisen M.B."/>
            <person name="Smith D.R."/>
            <person name="Bergman C.M."/>
            <person name="Oliver B."/>
            <person name="Markow T.A."/>
            <person name="Kaufman T.C."/>
            <person name="Kellis M."/>
            <person name="Gelbart W."/>
            <person name="Iyer V.N."/>
            <person name="Pollard D.A."/>
            <person name="Sackton T.B."/>
            <person name="Larracuente A.M."/>
            <person name="Singh N.D."/>
            <person name="Abad J.P."/>
            <person name="Abt D.N."/>
            <person name="Adryan B."/>
            <person name="Aguade M."/>
            <person name="Akashi H."/>
            <person name="Anderson W.W."/>
            <person name="Aquadro C.F."/>
            <person name="Ardell D.H."/>
            <person name="Arguello R."/>
            <person name="Artieri C.G."/>
            <person name="Barbash D.A."/>
            <person name="Barker D."/>
            <person name="Barsanti P."/>
            <person name="Batterham P."/>
            <person name="Batzoglou S."/>
            <person name="Begun D."/>
            <person name="Bhutkar A."/>
            <person name="Blanco E."/>
            <person name="Bosak S.A."/>
            <person name="Bradley R.K."/>
            <person name="Brand A.D."/>
            <person name="Brent M.R."/>
            <person name="Brooks A.N."/>
            <person name="Brown R.H."/>
            <person name="Butlin R.K."/>
            <person name="Caggese C."/>
            <person name="Calvi B.R."/>
            <person name="Bernardo de Carvalho A."/>
            <person name="Caspi A."/>
            <person name="Castrezana S."/>
            <person name="Celniker S.E."/>
            <person name="Chang J.L."/>
            <person name="Chapple C."/>
            <person name="Chatterji S."/>
            <person name="Chinwalla A."/>
            <person name="Civetta A."/>
            <person name="Clifton S.W."/>
            <person name="Comeron J.M."/>
            <person name="Costello J.C."/>
            <person name="Coyne J.A."/>
            <person name="Daub J."/>
            <person name="David R.G."/>
            <person name="Delcher A.L."/>
            <person name="Delehaunty K."/>
            <person name="Do C.B."/>
            <person name="Ebling H."/>
            <person name="Edwards K."/>
            <person name="Eickbush T."/>
            <person name="Evans J.D."/>
            <person name="Filipski A."/>
            <person name="Findeiss S."/>
            <person name="Freyhult E."/>
            <person name="Fulton L."/>
            <person name="Fulton R."/>
            <person name="Garcia A.C."/>
            <person name="Gardiner A."/>
            <person name="Garfield D.A."/>
            <person name="Garvin B.E."/>
            <person name="Gibson G."/>
            <person name="Gilbert D."/>
            <person name="Gnerre S."/>
            <person name="Godfrey J."/>
            <person name="Good R."/>
            <person name="Gotea V."/>
            <person name="Gravely B."/>
            <person name="Greenberg A.J."/>
            <person name="Griffiths-Jones S."/>
            <person name="Gross S."/>
            <person name="Guigo R."/>
            <person name="Gustafson E.A."/>
            <person name="Haerty W."/>
            <person name="Hahn M.W."/>
            <person name="Halligan D.L."/>
            <person name="Halpern A.L."/>
            <person name="Halter G.M."/>
            <person name="Han M.V."/>
            <person name="Heger A."/>
            <person name="Hillier L."/>
            <person name="Hinrichs A.S."/>
            <person name="Holmes I."/>
            <person name="Hoskins R.A."/>
            <person name="Hubisz M.J."/>
            <person name="Hultmark D."/>
            <person name="Huntley M.A."/>
            <person name="Jaffe D.B."/>
            <person name="Jagadeeshan S."/>
            <person name="Jeck W.R."/>
            <person name="Johnson J."/>
            <person name="Jones C.D."/>
            <person name="Jordan W.C."/>
            <person name="Karpen G.H."/>
            <person name="Kataoka E."/>
            <person name="Keightley P.D."/>
            <person name="Kheradpour P."/>
            <person name="Kirkness E.F."/>
            <person name="Koerich L.B."/>
            <person name="Kristiansen K."/>
            <person name="Kudrna D."/>
            <person name="Kulathinal R.J."/>
            <person name="Kumar S."/>
            <person name="Kwok R."/>
            <person name="Lander E."/>
            <person name="Langley C.H."/>
            <person name="Lapoint R."/>
            <person name="Lazzaro B.P."/>
            <person name="Lee S.J."/>
            <person name="Levesque L."/>
            <person name="Li R."/>
            <person name="Lin C.F."/>
            <person name="Lin M.F."/>
            <person name="Lindblad-Toh K."/>
            <person name="Llopart A."/>
            <person name="Long M."/>
            <person name="Low L."/>
            <person name="Lozovsky E."/>
            <person name="Lu J."/>
            <person name="Luo M."/>
            <person name="Machado C.A."/>
            <person name="Makalowski W."/>
            <person name="Marzo M."/>
            <person name="Matsuda M."/>
            <person name="Matzkin L."/>
            <person name="McAllister B."/>
            <person name="McBride C.S."/>
            <person name="McKernan B."/>
            <person name="McKernan K."/>
            <person name="Mendez-Lago M."/>
            <person name="Minx P."/>
            <person name="Mollenhauer M.U."/>
            <person name="Montooth K."/>
            <person name="Mount S.M."/>
            <person name="Mu X."/>
            <person name="Myers E."/>
            <person name="Negre B."/>
            <person name="Newfeld S."/>
            <person name="Nielsen R."/>
            <person name="Noor M.A."/>
            <person name="O'Grady P."/>
            <person name="Pachter L."/>
            <person name="Papaceit M."/>
            <person name="Parisi M.J."/>
            <person name="Parisi M."/>
            <person name="Parts L."/>
            <person name="Pedersen J.S."/>
            <person name="Pesole G."/>
            <person name="Phillippy A.M."/>
            <person name="Ponting C.P."/>
            <person name="Pop M."/>
            <person name="Porcelli D."/>
            <person name="Powell J.R."/>
            <person name="Prohaska S."/>
            <person name="Pruitt K."/>
            <person name="Puig M."/>
            <person name="Quesneville H."/>
            <person name="Ram K.R."/>
            <person name="Rand D."/>
            <person name="Rasmussen M.D."/>
            <person name="Reed L.K."/>
            <person name="Reenan R."/>
            <person name="Reily A."/>
            <person name="Remington K.A."/>
            <person name="Rieger T.T."/>
            <person name="Ritchie M.G."/>
            <person name="Robin C."/>
            <person name="Rogers Y.H."/>
            <person name="Rohde C."/>
            <person name="Rozas J."/>
            <person name="Rubenfield M.J."/>
            <person name="Ruiz A."/>
            <person name="Russo S."/>
            <person name="Salzberg S.L."/>
            <person name="Sanchez-Gracia A."/>
            <person name="Saranga D.J."/>
            <person name="Sato H."/>
            <person name="Schaeffer S.W."/>
            <person name="Schatz M.C."/>
            <person name="Schlenke T."/>
            <person name="Schwartz R."/>
            <person name="Segarra C."/>
            <person name="Singh R.S."/>
            <person name="Sirot L."/>
            <person name="Sirota M."/>
            <person name="Sisneros N.B."/>
            <person name="Smith C.D."/>
            <person name="Smith T.F."/>
            <person name="Spieth J."/>
            <person name="Stage D.E."/>
            <person name="Stark A."/>
            <person name="Stephan W."/>
            <person name="Strausberg R.L."/>
            <person name="Strempel S."/>
            <person name="Sturgill D."/>
            <person name="Sutton G."/>
            <person name="Sutton G.G."/>
            <person name="Tao W."/>
            <person name="Teichmann S."/>
            <person name="Tobari Y.N."/>
            <person name="Tomimura Y."/>
            <person name="Tsolas J.M."/>
            <person name="Valente V.L."/>
            <person name="Venter E."/>
            <person name="Venter J.C."/>
            <person name="Vicario S."/>
            <person name="Vieira F.G."/>
            <person name="Vilella A.J."/>
            <person name="Villasante A."/>
            <person name="Walenz B."/>
            <person name="Wang J."/>
            <person name="Wasserman M."/>
            <person name="Watts T."/>
            <person name="Wilson D."/>
            <person name="Wilson R.K."/>
            <person name="Wing R.A."/>
            <person name="Wolfner M.F."/>
            <person name="Wong A."/>
            <person name="Wong G.K."/>
            <person name="Wu C.I."/>
            <person name="Wu G."/>
            <person name="Yamamoto D."/>
            <person name="Yang H.P."/>
            <person name="Yang S.P."/>
            <person name="Yorke J.A."/>
            <person name="Yoshida K."/>
            <person name="Zdobnov E."/>
            <person name="Zhang P."/>
            <person name="Zhang Y."/>
            <person name="Zimin A.V."/>
            <person name="Baldwin J."/>
            <person name="Abdouelleil A."/>
            <person name="Abdulkadir J."/>
            <person name="Abebe A."/>
            <person name="Abera B."/>
            <person name="Abreu J."/>
            <person name="Acer S.C."/>
            <person name="Aftuck L."/>
            <person name="Alexander A."/>
            <person name="An P."/>
            <person name="Anderson E."/>
            <person name="Anderson S."/>
            <person name="Arachi H."/>
            <person name="Azer M."/>
            <person name="Bachantsang P."/>
            <person name="Barry A."/>
            <person name="Bayul T."/>
            <person name="Berlin A."/>
            <person name="Bessette D."/>
            <person name="Bloom T."/>
            <person name="Blye J."/>
            <person name="Boguslavskiy L."/>
            <person name="Bonnet C."/>
            <person name="Boukhgalter B."/>
            <person name="Bourzgui I."/>
            <person name="Brown A."/>
            <person name="Cahill P."/>
            <person name="Channer S."/>
            <person name="Cheshatsang Y."/>
            <person name="Chuda L."/>
            <person name="Citroen M."/>
            <person name="Collymore A."/>
            <person name="Cooke P."/>
            <person name="Costello M."/>
            <person name="D'Aco K."/>
            <person name="Daza R."/>
            <person name="De Haan G."/>
            <person name="DeGray S."/>
            <person name="DeMaso C."/>
            <person name="Dhargay N."/>
            <person name="Dooley K."/>
            <person name="Dooley E."/>
            <person name="Doricent M."/>
            <person name="Dorje P."/>
            <person name="Dorjee K."/>
            <person name="Dupes A."/>
            <person name="Elong R."/>
            <person name="Falk J."/>
            <person name="Farina A."/>
            <person name="Faro S."/>
            <person name="Ferguson D."/>
            <person name="Fisher S."/>
            <person name="Foley C.D."/>
            <person name="Franke A."/>
            <person name="Friedrich D."/>
            <person name="Gadbois L."/>
            <person name="Gearin G."/>
            <person name="Gearin C.R."/>
            <person name="Giannoukos G."/>
            <person name="Goode T."/>
            <person name="Graham J."/>
            <person name="Grandbois E."/>
            <person name="Grewal S."/>
            <person name="Gyaltsen K."/>
            <person name="Hafez N."/>
            <person name="Hagos B."/>
            <person name="Hall J."/>
            <person name="Henson C."/>
            <person name="Hollinger A."/>
            <person name="Honan T."/>
            <person name="Huard M.D."/>
            <person name="Hughes L."/>
            <person name="Hurhula B."/>
            <person name="Husby M.E."/>
            <person name="Kamat A."/>
            <person name="Kanga B."/>
            <person name="Kashin S."/>
            <person name="Khazanovich D."/>
            <person name="Kisner P."/>
            <person name="Lance K."/>
            <person name="Lara M."/>
            <person name="Lee W."/>
            <person name="Lennon N."/>
            <person name="Letendre F."/>
            <person name="LeVine R."/>
            <person name="Lipovsky A."/>
            <person name="Liu X."/>
            <person name="Liu J."/>
            <person name="Liu S."/>
            <person name="Lokyitsang T."/>
            <person name="Lokyitsang Y."/>
            <person name="Lubonja R."/>
            <person name="Lui A."/>
            <person name="MacDonald P."/>
            <person name="Magnisalis V."/>
            <person name="Maru K."/>
            <person name="Matthews C."/>
            <person name="McCusker W."/>
            <person name="McDonough S."/>
            <person name="Mehta T."/>
            <person name="Meldrim J."/>
            <person name="Meneus L."/>
            <person name="Mihai O."/>
            <person name="Mihalev A."/>
            <person name="Mihova T."/>
            <person name="Mittelman R."/>
            <person name="Mlenga V."/>
            <person name="Montmayeur A."/>
            <person name="Mulrain L."/>
            <person name="Navidi A."/>
            <person name="Naylor J."/>
            <person name="Negash T."/>
            <person name="Nguyen T."/>
            <person name="Nguyen N."/>
            <person name="Nicol R."/>
            <person name="Norbu C."/>
            <person name="Norbu N."/>
            <person name="Novod N."/>
            <person name="O'Neill B."/>
            <person name="Osman S."/>
            <person name="Markiewicz E."/>
            <person name="Oyono O.L."/>
            <person name="Patti C."/>
            <person name="Phunkhang P."/>
            <person name="Pierre F."/>
            <person name="Priest M."/>
            <person name="Raghuraman S."/>
            <person name="Rege F."/>
            <person name="Reyes R."/>
            <person name="Rise C."/>
            <person name="Rogov P."/>
            <person name="Ross K."/>
            <person name="Ryan E."/>
            <person name="Settipalli S."/>
            <person name="Shea T."/>
            <person name="Sherpa N."/>
            <person name="Shi L."/>
            <person name="Shih D."/>
            <person name="Sparrow T."/>
            <person name="Spaulding J."/>
            <person name="Stalker J."/>
            <person name="Stange-Thomann N."/>
            <person name="Stavropoulos S."/>
            <person name="Stone C."/>
            <person name="Strader C."/>
            <person name="Tesfaye S."/>
            <person name="Thomson T."/>
            <person name="Thoulutsang Y."/>
            <person name="Thoulutsang D."/>
            <person name="Topham K."/>
            <person name="Topping I."/>
            <person name="Tsamla T."/>
            <person name="Vassiliev H."/>
            <person name="Vo A."/>
            <person name="Wangchuk T."/>
            <person name="Wangdi T."/>
            <person name="Weiand M."/>
            <person name="Wilkinson J."/>
            <person name="Wilson A."/>
            <person name="Yadav S."/>
            <person name="Young G."/>
            <person name="Yu Q."/>
            <person name="Zembek L."/>
            <person name="Zhong D."/>
            <person name="Zimmer A."/>
            <person name="Zwirko Z."/>
            <person name="Jaffe D.B."/>
            <person name="Alvarez P."/>
            <person name="Brockman W."/>
            <person name="Butler J."/>
            <person name="Chin C."/>
            <person name="Gnerre S."/>
            <person name="Grabherr M."/>
            <person name="Kleber M."/>
            <person name="Mauceli E."/>
            <person name="MacCallum I."/>
        </authorList>
    </citation>
    <scope>NUCLEOTIDE SEQUENCE [LARGE SCALE GENOMIC DNA]</scope>
    <source>
        <strain evidence="10">Tucson 14024-0371.13</strain>
    </source>
</reference>
<dbReference type="PANTHER" id="PTHR10127">
    <property type="entry name" value="DISCOIDIN, CUB, EGF, LAMININ , AND ZINC METALLOPROTEASE DOMAIN CONTAINING"/>
    <property type="match status" value="1"/>
</dbReference>
<evidence type="ECO:0000313" key="9">
    <source>
        <dbReference type="EMBL" id="EDV35049.1"/>
    </source>
</evidence>
<accession>B3MVQ4</accession>
<dbReference type="GO" id="GO:0006508">
    <property type="term" value="P:proteolysis"/>
    <property type="evidence" value="ECO:0007669"/>
    <property type="project" value="UniProtKB-KW"/>
</dbReference>
<keyword evidence="3 6" id="KW-0378">Hydrolase</keyword>
<feature type="signal peptide" evidence="7">
    <location>
        <begin position="1"/>
        <end position="36"/>
    </location>
</feature>
<dbReference type="OMA" id="EISIGWI"/>
<evidence type="ECO:0000256" key="7">
    <source>
        <dbReference type="RuleBase" id="RU361183"/>
    </source>
</evidence>
<dbReference type="PROSITE" id="PS51864">
    <property type="entry name" value="ASTACIN"/>
    <property type="match status" value="1"/>
</dbReference>
<dbReference type="InParanoid" id="B3MVQ4"/>
<protein>
    <recommendedName>
        <fullName evidence="7">Metalloendopeptidase</fullName>
        <ecNumber evidence="7">3.4.24.-</ecNumber>
    </recommendedName>
</protein>
<proteinExistence type="predicted"/>
<dbReference type="Proteomes" id="UP000007801">
    <property type="component" value="Unassembled WGS sequence"/>
</dbReference>
<feature type="chain" id="PRO_5005122885" description="Metalloendopeptidase" evidence="7">
    <location>
        <begin position="37"/>
        <end position="360"/>
    </location>
</feature>
<feature type="domain" description="Peptidase M12A" evidence="8">
    <location>
        <begin position="131"/>
        <end position="329"/>
    </location>
</feature>
<dbReference type="eggNOG" id="KOG3714">
    <property type="taxonomic scope" value="Eukaryota"/>
</dbReference>
<feature type="binding site" evidence="6">
    <location>
        <position position="229"/>
    </location>
    <ligand>
        <name>Zn(2+)</name>
        <dbReference type="ChEBI" id="CHEBI:29105"/>
        <note>catalytic</note>
    </ligand>
</feature>
<comment type="cofactor">
    <cofactor evidence="6 7">
        <name>Zn(2+)</name>
        <dbReference type="ChEBI" id="CHEBI:29105"/>
    </cofactor>
    <text evidence="6 7">Binds 1 zinc ion per subunit.</text>
</comment>
<feature type="binding site" evidence="6">
    <location>
        <position position="235"/>
    </location>
    <ligand>
        <name>Zn(2+)</name>
        <dbReference type="ChEBI" id="CHEBI:29105"/>
        <note>catalytic</note>
    </ligand>
</feature>
<gene>
    <name evidence="9" type="primary">Dana\GF22400</name>
    <name evidence="9" type="synonym">dana_GLEANR_6371</name>
    <name evidence="9" type="ORF">GF22400</name>
</gene>
<dbReference type="InterPro" id="IPR034035">
    <property type="entry name" value="Astacin-like_dom"/>
</dbReference>
<dbReference type="CDD" id="cd04280">
    <property type="entry name" value="ZnMc_astacin_like"/>
    <property type="match status" value="1"/>
</dbReference>
<feature type="active site" evidence="6">
    <location>
        <position position="226"/>
    </location>
</feature>
<dbReference type="InterPro" id="IPR001506">
    <property type="entry name" value="Peptidase_M12A"/>
</dbReference>
<dbReference type="HOGENOM" id="CLU_017286_2_2_1"/>
<dbReference type="PhylomeDB" id="B3MVQ4"/>
<dbReference type="SMR" id="B3MVQ4"/>
<dbReference type="Pfam" id="PF01400">
    <property type="entry name" value="Astacin"/>
    <property type="match status" value="1"/>
</dbReference>
<dbReference type="InterPro" id="IPR024079">
    <property type="entry name" value="MetalloPept_cat_dom_sf"/>
</dbReference>
<keyword evidence="4 6" id="KW-0862">Zinc</keyword>
<name>B3MVQ4_DROAN</name>
<keyword evidence="2 6" id="KW-0479">Metal-binding</keyword>
<dbReference type="EC" id="3.4.24.-" evidence="7"/>
<keyword evidence="5 6" id="KW-0482">Metalloprotease</keyword>
<dbReference type="AlphaFoldDB" id="B3MVQ4"/>
<dbReference type="FunFam" id="3.40.390.10:FF:000037">
    <property type="entry name" value="Metalloendopeptidase"/>
    <property type="match status" value="1"/>
</dbReference>
<dbReference type="PRINTS" id="PR00480">
    <property type="entry name" value="ASTACIN"/>
</dbReference>
<sequence>MPPPRSPRIASCPASSSSVLLLVLWILALTLTLTWAGSDPGLETETETKTEAPVPLLKKVKFRTQVPPKPRWGANMQMLRRHNMPTLKGELLQNSKGPAFDFWTEDSDSNIWEHCGLFEGDIMLHRELLRNGLLNERLSWPDATVPFYIDPQDFDANQTMVILKGFKEYHDRTCIRFRPYEKGDKHWLMIKGNYSGCWSSVGRRQGGQVLNLNTPKCVTHGVVVHELLHALGFYHQQSATERDEYVKINWENILDGHAHNFNKYARTHITNFGVEYDYQSVMHYSSRAFSKNGKATIEPLDPYASLGQRRGLSDKDVSKLNEMYEQDCNSEGLLLNFDRFGSYLDDLLDYFQGNIQDLFG</sequence>
<dbReference type="SUPFAM" id="SSF55486">
    <property type="entry name" value="Metalloproteases ('zincins'), catalytic domain"/>
    <property type="match status" value="1"/>
</dbReference>
<dbReference type="InterPro" id="IPR006026">
    <property type="entry name" value="Peptidase_Metallo"/>
</dbReference>
<dbReference type="GO" id="GO:0008270">
    <property type="term" value="F:zinc ion binding"/>
    <property type="evidence" value="ECO:0007669"/>
    <property type="project" value="UniProtKB-UniRule"/>
</dbReference>
<evidence type="ECO:0000259" key="8">
    <source>
        <dbReference type="PROSITE" id="PS51864"/>
    </source>
</evidence>
<dbReference type="SMART" id="SM00235">
    <property type="entry name" value="ZnMc"/>
    <property type="match status" value="1"/>
</dbReference>
<dbReference type="Gene3D" id="3.40.390.10">
    <property type="entry name" value="Collagenase (Catalytic Domain)"/>
    <property type="match status" value="1"/>
</dbReference>
<evidence type="ECO:0000256" key="6">
    <source>
        <dbReference type="PROSITE-ProRule" id="PRU01211"/>
    </source>
</evidence>